<name>A0AAE1YPN0_9LAMI</name>
<dbReference type="AlphaFoldDB" id="A0AAE1YPN0"/>
<feature type="domain" description="CCHC-type" evidence="2">
    <location>
        <begin position="71"/>
        <end position="84"/>
    </location>
</feature>
<keyword evidence="1" id="KW-0862">Zinc</keyword>
<dbReference type="PANTHER" id="PTHR31286:SF167">
    <property type="entry name" value="OS09G0268800 PROTEIN"/>
    <property type="match status" value="1"/>
</dbReference>
<keyword evidence="1" id="KW-0863">Zinc-finger</keyword>
<reference evidence="3" key="1">
    <citation type="submission" date="2020-06" db="EMBL/GenBank/DDBJ databases">
        <authorList>
            <person name="Li T."/>
            <person name="Hu X."/>
            <person name="Zhang T."/>
            <person name="Song X."/>
            <person name="Zhang H."/>
            <person name="Dai N."/>
            <person name="Sheng W."/>
            <person name="Hou X."/>
            <person name="Wei L."/>
        </authorList>
    </citation>
    <scope>NUCLEOTIDE SEQUENCE</scope>
    <source>
        <strain evidence="3">3651</strain>
        <tissue evidence="3">Leaf</tissue>
    </source>
</reference>
<dbReference type="PANTHER" id="PTHR31286">
    <property type="entry name" value="GLYCINE-RICH CELL WALL STRUCTURAL PROTEIN 1.8-LIKE"/>
    <property type="match status" value="1"/>
</dbReference>
<dbReference type="EMBL" id="JACGWO010000002">
    <property type="protein sequence ID" value="KAK4434325.1"/>
    <property type="molecule type" value="Genomic_DNA"/>
</dbReference>
<dbReference type="Proteomes" id="UP001293254">
    <property type="component" value="Unassembled WGS sequence"/>
</dbReference>
<reference evidence="3" key="2">
    <citation type="journal article" date="2024" name="Plant">
        <title>Genomic evolution and insights into agronomic trait innovations of Sesamum species.</title>
        <authorList>
            <person name="Miao H."/>
            <person name="Wang L."/>
            <person name="Qu L."/>
            <person name="Liu H."/>
            <person name="Sun Y."/>
            <person name="Le M."/>
            <person name="Wang Q."/>
            <person name="Wei S."/>
            <person name="Zheng Y."/>
            <person name="Lin W."/>
            <person name="Duan Y."/>
            <person name="Cao H."/>
            <person name="Xiong S."/>
            <person name="Wang X."/>
            <person name="Wei L."/>
            <person name="Li C."/>
            <person name="Ma Q."/>
            <person name="Ju M."/>
            <person name="Zhao R."/>
            <person name="Li G."/>
            <person name="Mu C."/>
            <person name="Tian Q."/>
            <person name="Mei H."/>
            <person name="Zhang T."/>
            <person name="Gao T."/>
            <person name="Zhang H."/>
        </authorList>
    </citation>
    <scope>NUCLEOTIDE SEQUENCE</scope>
    <source>
        <strain evidence="3">3651</strain>
    </source>
</reference>
<dbReference type="InterPro" id="IPR040256">
    <property type="entry name" value="At4g02000-like"/>
</dbReference>
<keyword evidence="1" id="KW-0479">Metal-binding</keyword>
<keyword evidence="4" id="KW-1185">Reference proteome</keyword>
<evidence type="ECO:0000259" key="2">
    <source>
        <dbReference type="PROSITE" id="PS50158"/>
    </source>
</evidence>
<proteinExistence type="predicted"/>
<comment type="caution">
    <text evidence="3">The sequence shown here is derived from an EMBL/GenBank/DDBJ whole genome shotgun (WGS) entry which is preliminary data.</text>
</comment>
<dbReference type="InterPro" id="IPR001878">
    <property type="entry name" value="Znf_CCHC"/>
</dbReference>
<dbReference type="PROSITE" id="PS50158">
    <property type="entry name" value="ZF_CCHC"/>
    <property type="match status" value="1"/>
</dbReference>
<gene>
    <name evidence="3" type="ORF">Salat_0595300</name>
</gene>
<sequence length="140" mass="15706">MTKEVAIWIGNKIGRFVDVDLDANGYVWGASIRIRVAIDITKPLRRALKIRTVLGDEQLVTFTYERLPNFCYLCGRLGHISRSCELQLMDDFIDPGSNTPYGTWLRAPPPSAASSEFLISHPWGSFSTKPANLLLILLLL</sequence>
<dbReference type="GO" id="GO:0008270">
    <property type="term" value="F:zinc ion binding"/>
    <property type="evidence" value="ECO:0007669"/>
    <property type="project" value="UniProtKB-KW"/>
</dbReference>
<evidence type="ECO:0000256" key="1">
    <source>
        <dbReference type="PROSITE-ProRule" id="PRU00047"/>
    </source>
</evidence>
<dbReference type="Pfam" id="PF14392">
    <property type="entry name" value="zf-CCHC_4"/>
    <property type="match status" value="1"/>
</dbReference>
<organism evidence="3 4">
    <name type="scientific">Sesamum alatum</name>
    <dbReference type="NCBI Taxonomy" id="300844"/>
    <lineage>
        <taxon>Eukaryota</taxon>
        <taxon>Viridiplantae</taxon>
        <taxon>Streptophyta</taxon>
        <taxon>Embryophyta</taxon>
        <taxon>Tracheophyta</taxon>
        <taxon>Spermatophyta</taxon>
        <taxon>Magnoliopsida</taxon>
        <taxon>eudicotyledons</taxon>
        <taxon>Gunneridae</taxon>
        <taxon>Pentapetalae</taxon>
        <taxon>asterids</taxon>
        <taxon>lamiids</taxon>
        <taxon>Lamiales</taxon>
        <taxon>Pedaliaceae</taxon>
        <taxon>Sesamum</taxon>
    </lineage>
</organism>
<dbReference type="InterPro" id="IPR025836">
    <property type="entry name" value="Zn_knuckle_CX2CX4HX4C"/>
</dbReference>
<evidence type="ECO:0000313" key="3">
    <source>
        <dbReference type="EMBL" id="KAK4434325.1"/>
    </source>
</evidence>
<accession>A0AAE1YPN0</accession>
<dbReference type="GO" id="GO:0003676">
    <property type="term" value="F:nucleic acid binding"/>
    <property type="evidence" value="ECO:0007669"/>
    <property type="project" value="InterPro"/>
</dbReference>
<evidence type="ECO:0000313" key="4">
    <source>
        <dbReference type="Proteomes" id="UP001293254"/>
    </source>
</evidence>
<protein>
    <recommendedName>
        <fullName evidence="2">CCHC-type domain-containing protein</fullName>
    </recommendedName>
</protein>